<dbReference type="Proteomes" id="UP000541444">
    <property type="component" value="Unassembled WGS sequence"/>
</dbReference>
<organism evidence="2 3">
    <name type="scientific">Kingdonia uniflora</name>
    <dbReference type="NCBI Taxonomy" id="39325"/>
    <lineage>
        <taxon>Eukaryota</taxon>
        <taxon>Viridiplantae</taxon>
        <taxon>Streptophyta</taxon>
        <taxon>Embryophyta</taxon>
        <taxon>Tracheophyta</taxon>
        <taxon>Spermatophyta</taxon>
        <taxon>Magnoliopsida</taxon>
        <taxon>Ranunculales</taxon>
        <taxon>Circaeasteraceae</taxon>
        <taxon>Kingdonia</taxon>
    </lineage>
</organism>
<dbReference type="PANTHER" id="PTHR23257">
    <property type="entry name" value="SERINE-THREONINE PROTEIN KINASE"/>
    <property type="match status" value="1"/>
</dbReference>
<dbReference type="GO" id="GO:0005524">
    <property type="term" value="F:ATP binding"/>
    <property type="evidence" value="ECO:0007669"/>
    <property type="project" value="InterPro"/>
</dbReference>
<dbReference type="PANTHER" id="PTHR23257:SF772">
    <property type="entry name" value="PROTEIN KINASE SUPERFAMILY PROTEIN"/>
    <property type="match status" value="1"/>
</dbReference>
<dbReference type="GO" id="GO:0005737">
    <property type="term" value="C:cytoplasm"/>
    <property type="evidence" value="ECO:0007669"/>
    <property type="project" value="TreeGrafter"/>
</dbReference>
<dbReference type="PROSITE" id="PS50011">
    <property type="entry name" value="PROTEIN_KINASE_DOM"/>
    <property type="match status" value="1"/>
</dbReference>
<dbReference type="GO" id="GO:0004672">
    <property type="term" value="F:protein kinase activity"/>
    <property type="evidence" value="ECO:0007669"/>
    <property type="project" value="InterPro"/>
</dbReference>
<dbReference type="GO" id="GO:0007165">
    <property type="term" value="P:signal transduction"/>
    <property type="evidence" value="ECO:0007669"/>
    <property type="project" value="TreeGrafter"/>
</dbReference>
<dbReference type="Pfam" id="PF00069">
    <property type="entry name" value="Pkinase"/>
    <property type="match status" value="1"/>
</dbReference>
<reference evidence="2 3" key="1">
    <citation type="journal article" date="2020" name="IScience">
        <title>Genome Sequencing of the Endangered Kingdonia uniflora (Circaeasteraceae, Ranunculales) Reveals Potential Mechanisms of Evolutionary Specialization.</title>
        <authorList>
            <person name="Sun Y."/>
            <person name="Deng T."/>
            <person name="Zhang A."/>
            <person name="Moore M.J."/>
            <person name="Landis J.B."/>
            <person name="Lin N."/>
            <person name="Zhang H."/>
            <person name="Zhang X."/>
            <person name="Huang J."/>
            <person name="Zhang X."/>
            <person name="Sun H."/>
            <person name="Wang H."/>
        </authorList>
    </citation>
    <scope>NUCLEOTIDE SEQUENCE [LARGE SCALE GENOMIC DNA]</scope>
    <source>
        <strain evidence="2">TB1705</strain>
        <tissue evidence="2">Leaf</tissue>
    </source>
</reference>
<protein>
    <recommendedName>
        <fullName evidence="1">Protein kinase domain-containing protein</fullName>
    </recommendedName>
</protein>
<dbReference type="AlphaFoldDB" id="A0A7J7P3K1"/>
<dbReference type="EMBL" id="JACGCM010000309">
    <property type="protein sequence ID" value="KAF6173893.1"/>
    <property type="molecule type" value="Genomic_DNA"/>
</dbReference>
<evidence type="ECO:0000313" key="3">
    <source>
        <dbReference type="Proteomes" id="UP000541444"/>
    </source>
</evidence>
<sequence>METSDSVSSSCPGLLNDFSYMKSSEKSKRKKDYAWTKYFDHGAGKVTAVETVDDWTIELPSCSLASDLHVAHRVDFIMGYTRMNLNLPVFCIITDYLSGGSLRAFLYKLKYKSLPLQKLIPISLDIARGMAYIHSEGVIHRDQKPENILFDQDFHLKVADFGIACEELLCDSLPEDPGTYYWMAPEMIEHKSYGQKVNVYSFGLLMWEMVAGTVPYDDMTPIQAAFAVVLEKFESSLALDGTLNLVQNSVSLDHKKGLFRWIQKFSPLNPDNSSLPLPKVRYAILDFSLPSPKPKFS</sequence>
<dbReference type="InterPro" id="IPR000719">
    <property type="entry name" value="Prot_kinase_dom"/>
</dbReference>
<evidence type="ECO:0000313" key="2">
    <source>
        <dbReference type="EMBL" id="KAF6173893.1"/>
    </source>
</evidence>
<proteinExistence type="predicted"/>
<gene>
    <name evidence="2" type="ORF">GIB67_039844</name>
</gene>
<comment type="caution">
    <text evidence="2">The sequence shown here is derived from an EMBL/GenBank/DDBJ whole genome shotgun (WGS) entry which is preliminary data.</text>
</comment>
<dbReference type="InterPro" id="IPR011009">
    <property type="entry name" value="Kinase-like_dom_sf"/>
</dbReference>
<keyword evidence="3" id="KW-1185">Reference proteome</keyword>
<accession>A0A7J7P3K1</accession>
<dbReference type="Gene3D" id="1.10.510.10">
    <property type="entry name" value="Transferase(Phosphotransferase) domain 1"/>
    <property type="match status" value="1"/>
</dbReference>
<name>A0A7J7P3K1_9MAGN</name>
<evidence type="ECO:0000259" key="1">
    <source>
        <dbReference type="PROSITE" id="PS50011"/>
    </source>
</evidence>
<dbReference type="InterPro" id="IPR050167">
    <property type="entry name" value="Ser_Thr_protein_kinase"/>
</dbReference>
<feature type="domain" description="Protein kinase" evidence="1">
    <location>
        <begin position="1"/>
        <end position="297"/>
    </location>
</feature>
<dbReference type="SUPFAM" id="SSF56112">
    <property type="entry name" value="Protein kinase-like (PK-like)"/>
    <property type="match status" value="1"/>
</dbReference>
<dbReference type="OrthoDB" id="4062651at2759"/>